<dbReference type="PANTHER" id="PTHR33512">
    <property type="entry name" value="PROTEIN, PUTATIVE (DUF1191)-RELATED"/>
    <property type="match status" value="1"/>
</dbReference>
<evidence type="ECO:0000313" key="3">
    <source>
        <dbReference type="Proteomes" id="UP001642360"/>
    </source>
</evidence>
<protein>
    <submittedName>
        <fullName evidence="2">Uncharacterized protein</fullName>
    </submittedName>
</protein>
<organism evidence="2 3">
    <name type="scientific">Ilex paraguariensis</name>
    <name type="common">yerba mate</name>
    <dbReference type="NCBI Taxonomy" id="185542"/>
    <lineage>
        <taxon>Eukaryota</taxon>
        <taxon>Viridiplantae</taxon>
        <taxon>Streptophyta</taxon>
        <taxon>Embryophyta</taxon>
        <taxon>Tracheophyta</taxon>
        <taxon>Spermatophyta</taxon>
        <taxon>Magnoliopsida</taxon>
        <taxon>eudicotyledons</taxon>
        <taxon>Gunneridae</taxon>
        <taxon>Pentapetalae</taxon>
        <taxon>asterids</taxon>
        <taxon>campanulids</taxon>
        <taxon>Aquifoliales</taxon>
        <taxon>Aquifoliaceae</taxon>
        <taxon>Ilex</taxon>
    </lineage>
</organism>
<dbReference type="PANTHER" id="PTHR33512:SF4">
    <property type="entry name" value="PROTEIN, PUTATIVE (DUF1191)-RELATED"/>
    <property type="match status" value="1"/>
</dbReference>
<sequence>MEDRRSNCDHVVGYSNHDISSNDRWFLRLNLTGSNKSWYVIWFLLSSFSCSLVHSSSDNNGGEYLDALFQDHAYKTLVQRRPHTGSLYNATLPSSLAGMEVSLVRLRSRTLWRRGANFGNFHIPSKTLPTPYVRRLLVVYQDLGNWSSYYYNVSGYSLVSSVVGFMVYDASNLSSKNMMKLDLNTRGKPISIRFLNTALSRGTTSRTKCATFQANREVSLRDTRLPGVCYSTSQGHFSIVAPIRRKQRIWDMWVMGFVLGFFALIVVGAVGMVFVRILTAKRVHEMERQADEGVVLETIWIGYSKMPSATSTRTHPILEHPDLP</sequence>
<keyword evidence="1" id="KW-0812">Transmembrane</keyword>
<reference evidence="2 3" key="1">
    <citation type="submission" date="2024-02" db="EMBL/GenBank/DDBJ databases">
        <authorList>
            <person name="Vignale AGUSTIN F."/>
            <person name="Sosa J E."/>
            <person name="Modenutti C."/>
        </authorList>
    </citation>
    <scope>NUCLEOTIDE SEQUENCE [LARGE SCALE GENOMIC DNA]</scope>
</reference>
<keyword evidence="1" id="KW-0472">Membrane</keyword>
<dbReference type="Proteomes" id="UP001642360">
    <property type="component" value="Unassembled WGS sequence"/>
</dbReference>
<dbReference type="InterPro" id="IPR010605">
    <property type="entry name" value="DUF1191"/>
</dbReference>
<dbReference type="AlphaFoldDB" id="A0ABC8T0V6"/>
<dbReference type="Pfam" id="PF06697">
    <property type="entry name" value="DUF1191"/>
    <property type="match status" value="1"/>
</dbReference>
<keyword evidence="1" id="KW-1133">Transmembrane helix</keyword>
<evidence type="ECO:0000256" key="1">
    <source>
        <dbReference type="SAM" id="Phobius"/>
    </source>
</evidence>
<dbReference type="EMBL" id="CAUOFW020003948">
    <property type="protein sequence ID" value="CAK9163024.1"/>
    <property type="molecule type" value="Genomic_DNA"/>
</dbReference>
<proteinExistence type="predicted"/>
<keyword evidence="3" id="KW-1185">Reference proteome</keyword>
<gene>
    <name evidence="2" type="ORF">ILEXP_LOCUS31993</name>
</gene>
<comment type="caution">
    <text evidence="2">The sequence shown here is derived from an EMBL/GenBank/DDBJ whole genome shotgun (WGS) entry which is preliminary data.</text>
</comment>
<feature type="transmembrane region" description="Helical" evidence="1">
    <location>
        <begin position="253"/>
        <end position="278"/>
    </location>
</feature>
<evidence type="ECO:0000313" key="2">
    <source>
        <dbReference type="EMBL" id="CAK9163024.1"/>
    </source>
</evidence>
<name>A0ABC8T0V6_9AQUA</name>
<accession>A0ABC8T0V6</accession>